<evidence type="ECO:0000256" key="1">
    <source>
        <dbReference type="ARBA" id="ARBA00001974"/>
    </source>
</evidence>
<dbReference type="SUPFAM" id="SSF160996">
    <property type="entry name" value="HI0933 insert domain-like"/>
    <property type="match status" value="1"/>
</dbReference>
<dbReference type="InterPro" id="IPR004792">
    <property type="entry name" value="BaiN-like"/>
</dbReference>
<evidence type="ECO:0000259" key="5">
    <source>
        <dbReference type="Pfam" id="PF22780"/>
    </source>
</evidence>
<dbReference type="Gene3D" id="2.40.30.10">
    <property type="entry name" value="Translation factors"/>
    <property type="match status" value="1"/>
</dbReference>
<dbReference type="PANTHER" id="PTHR42887:SF2">
    <property type="entry name" value="OS12G0638800 PROTEIN"/>
    <property type="match status" value="1"/>
</dbReference>
<reference evidence="6 7" key="1">
    <citation type="journal article" date="2010" name="Plant Cell">
        <title>The Chlorella variabilis NC64A genome reveals adaptation to photosymbiosis, coevolution with viruses, and cryptic sex.</title>
        <authorList>
            <person name="Blanc G."/>
            <person name="Duncan G."/>
            <person name="Agarkova I."/>
            <person name="Borodovsky M."/>
            <person name="Gurnon J."/>
            <person name="Kuo A."/>
            <person name="Lindquist E."/>
            <person name="Lucas S."/>
            <person name="Pangilinan J."/>
            <person name="Polle J."/>
            <person name="Salamov A."/>
            <person name="Terry A."/>
            <person name="Yamada T."/>
            <person name="Dunigan D.D."/>
            <person name="Grigoriev I.V."/>
            <person name="Claverie J.M."/>
            <person name="Van Etten J.L."/>
        </authorList>
    </citation>
    <scope>NUCLEOTIDE SEQUENCE [LARGE SCALE GENOMIC DNA]</scope>
    <source>
        <strain evidence="6 7">NC64A</strain>
    </source>
</reference>
<evidence type="ECO:0000313" key="7">
    <source>
        <dbReference type="Proteomes" id="UP000008141"/>
    </source>
</evidence>
<evidence type="ECO:0008006" key="8">
    <source>
        <dbReference type="Google" id="ProtNLM"/>
    </source>
</evidence>
<dbReference type="OMA" id="YNLQWSF"/>
<dbReference type="InterPro" id="IPR055178">
    <property type="entry name" value="RsdA/BaiN/AoA(So)-like_dom"/>
</dbReference>
<sequence length="308" mass="33143">EEATGKYFPASNSAAEVRDRLVAACRRHGVEFSYGAGLQDLQRQPDGTWRLLLQGGGSVAAARVVLATGGLSFPRLGATGDGYRLLRQHGHSLHEPYPALTPLLGAHPGQQQLTGISLYEAELAARRAKAGGRAQRTAMLFTHRGYSGPAVLDLSHHAVRALERQQPAPRIQVQWTPHGAADWEGKMLEGGALLVPSLLRREGLPQRLAEALCGEAGVPLDRKLSELRKAERAALVEALTRYTLPVSGSEGYAKAEVTGGGVPLNELDVSKMQSRVLPGVYVCGELCDVFGRIGGFNFWWAWVSGRLA</sequence>
<dbReference type="Gene3D" id="3.50.50.60">
    <property type="entry name" value="FAD/NAD(P)-binding domain"/>
    <property type="match status" value="1"/>
</dbReference>
<feature type="non-terminal residue" evidence="6">
    <location>
        <position position="308"/>
    </location>
</feature>
<dbReference type="Gene3D" id="1.10.8.260">
    <property type="entry name" value="HI0933 insert domain-like"/>
    <property type="match status" value="1"/>
</dbReference>
<dbReference type="FunCoup" id="E1ZIJ4">
    <property type="interactions" value="111"/>
</dbReference>
<keyword evidence="7" id="KW-1185">Reference proteome</keyword>
<dbReference type="RefSeq" id="XP_005846446.1">
    <property type="nucleotide sequence ID" value="XM_005846384.1"/>
</dbReference>
<dbReference type="NCBIfam" id="TIGR00275">
    <property type="entry name" value="aminoacetone oxidase family FAD-binding enzyme"/>
    <property type="match status" value="1"/>
</dbReference>
<comment type="cofactor">
    <cofactor evidence="1">
        <name>FAD</name>
        <dbReference type="ChEBI" id="CHEBI:57692"/>
    </cofactor>
</comment>
<evidence type="ECO:0000256" key="3">
    <source>
        <dbReference type="ARBA" id="ARBA00022827"/>
    </source>
</evidence>
<evidence type="ECO:0000256" key="2">
    <source>
        <dbReference type="ARBA" id="ARBA00022630"/>
    </source>
</evidence>
<accession>E1ZIJ4</accession>
<dbReference type="Pfam" id="PF03486">
    <property type="entry name" value="HI0933_like"/>
    <property type="match status" value="1"/>
</dbReference>
<keyword evidence="2" id="KW-0285">Flavoprotein</keyword>
<dbReference type="OrthoDB" id="9930022at2759"/>
<protein>
    <recommendedName>
        <fullName evidence="8">Aminoacetone oxidase family FAD-binding enzyme</fullName>
    </recommendedName>
</protein>
<keyword evidence="3" id="KW-0274">FAD</keyword>
<organism evidence="7">
    <name type="scientific">Chlorella variabilis</name>
    <name type="common">Green alga</name>
    <dbReference type="NCBI Taxonomy" id="554065"/>
    <lineage>
        <taxon>Eukaryota</taxon>
        <taxon>Viridiplantae</taxon>
        <taxon>Chlorophyta</taxon>
        <taxon>core chlorophytes</taxon>
        <taxon>Trebouxiophyceae</taxon>
        <taxon>Chlorellales</taxon>
        <taxon>Chlorellaceae</taxon>
        <taxon>Chlorella clade</taxon>
        <taxon>Chlorella</taxon>
    </lineage>
</organism>
<name>E1ZIJ4_CHLVA</name>
<dbReference type="InterPro" id="IPR036188">
    <property type="entry name" value="FAD/NAD-bd_sf"/>
</dbReference>
<dbReference type="InterPro" id="IPR023166">
    <property type="entry name" value="BaiN-like_dom_sf"/>
</dbReference>
<dbReference type="PANTHER" id="PTHR42887">
    <property type="entry name" value="OS12G0638800 PROTEIN"/>
    <property type="match status" value="1"/>
</dbReference>
<dbReference type="Pfam" id="PF22780">
    <property type="entry name" value="HI0933_like_1st"/>
    <property type="match status" value="1"/>
</dbReference>
<dbReference type="EMBL" id="GL433848">
    <property type="protein sequence ID" value="EFN54344.1"/>
    <property type="molecule type" value="Genomic_DNA"/>
</dbReference>
<proteinExistence type="predicted"/>
<evidence type="ECO:0000259" key="4">
    <source>
        <dbReference type="Pfam" id="PF03486"/>
    </source>
</evidence>
<dbReference type="GeneID" id="17353611"/>
<dbReference type="eggNOG" id="ENOG502QT7P">
    <property type="taxonomic scope" value="Eukaryota"/>
</dbReference>
<feature type="non-terminal residue" evidence="6">
    <location>
        <position position="1"/>
    </location>
</feature>
<dbReference type="SUPFAM" id="SSF51905">
    <property type="entry name" value="FAD/NAD(P)-binding domain"/>
    <property type="match status" value="1"/>
</dbReference>
<evidence type="ECO:0000313" key="6">
    <source>
        <dbReference type="EMBL" id="EFN54344.1"/>
    </source>
</evidence>
<dbReference type="InParanoid" id="E1ZIJ4"/>
<feature type="domain" description="RsdA/BaiN/AoA(So)-like Rossmann fold-like" evidence="4">
    <location>
        <begin position="1"/>
        <end position="308"/>
    </location>
</feature>
<gene>
    <name evidence="6" type="ORF">CHLNCDRAFT_9535</name>
</gene>
<feature type="domain" description="RsdA/BaiN/AoA(So)-like insert" evidence="5">
    <location>
        <begin position="97"/>
        <end position="257"/>
    </location>
</feature>
<dbReference type="Proteomes" id="UP000008141">
    <property type="component" value="Unassembled WGS sequence"/>
</dbReference>
<dbReference type="STRING" id="554065.E1ZIJ4"/>
<dbReference type="KEGG" id="cvr:CHLNCDRAFT_9535"/>
<dbReference type="InterPro" id="IPR057661">
    <property type="entry name" value="RsdA/BaiN/AoA(So)_Rossmann"/>
</dbReference>
<dbReference type="AlphaFoldDB" id="E1ZIJ4"/>